<accession>A0ABR0NEY5</accession>
<sequence>MARRCFYCYDSFYHDDNLKVSHSGSGLVHFIRSSSPVGFVFFQPIYVTWIKAFFMSSRFKTHVPYSSTHQTDFSSNISSAEDQHLMQAVTCSTPTTSCVVGDSAWYPDSGATAHLNNDPLSFRVVTHTVVLVK</sequence>
<dbReference type="EMBL" id="JARKNE010000010">
    <property type="protein sequence ID" value="KAK5793573.1"/>
    <property type="molecule type" value="Genomic_DNA"/>
</dbReference>
<proteinExistence type="predicted"/>
<keyword evidence="2" id="KW-1185">Reference proteome</keyword>
<evidence type="ECO:0000313" key="2">
    <source>
        <dbReference type="Proteomes" id="UP001358586"/>
    </source>
</evidence>
<name>A0ABR0NEY5_GOSAR</name>
<comment type="caution">
    <text evidence="1">The sequence shown here is derived from an EMBL/GenBank/DDBJ whole genome shotgun (WGS) entry which is preliminary data.</text>
</comment>
<organism evidence="1 2">
    <name type="scientific">Gossypium arboreum</name>
    <name type="common">Tree cotton</name>
    <name type="synonym">Gossypium nanking</name>
    <dbReference type="NCBI Taxonomy" id="29729"/>
    <lineage>
        <taxon>Eukaryota</taxon>
        <taxon>Viridiplantae</taxon>
        <taxon>Streptophyta</taxon>
        <taxon>Embryophyta</taxon>
        <taxon>Tracheophyta</taxon>
        <taxon>Spermatophyta</taxon>
        <taxon>Magnoliopsida</taxon>
        <taxon>eudicotyledons</taxon>
        <taxon>Gunneridae</taxon>
        <taxon>Pentapetalae</taxon>
        <taxon>rosids</taxon>
        <taxon>malvids</taxon>
        <taxon>Malvales</taxon>
        <taxon>Malvaceae</taxon>
        <taxon>Malvoideae</taxon>
        <taxon>Gossypium</taxon>
    </lineage>
</organism>
<evidence type="ECO:0000313" key="1">
    <source>
        <dbReference type="EMBL" id="KAK5793573.1"/>
    </source>
</evidence>
<reference evidence="1 2" key="1">
    <citation type="submission" date="2023-03" db="EMBL/GenBank/DDBJ databases">
        <title>WGS of Gossypium arboreum.</title>
        <authorList>
            <person name="Yu D."/>
        </authorList>
    </citation>
    <scope>NUCLEOTIDE SEQUENCE [LARGE SCALE GENOMIC DNA]</scope>
    <source>
        <tissue evidence="1">Leaf</tissue>
    </source>
</reference>
<protein>
    <submittedName>
        <fullName evidence="1">Uncharacterized protein</fullName>
    </submittedName>
</protein>
<gene>
    <name evidence="1" type="ORF">PVK06_034724</name>
</gene>
<dbReference type="Proteomes" id="UP001358586">
    <property type="component" value="Chromosome 10"/>
</dbReference>